<dbReference type="AlphaFoldDB" id="A0A918DHI7"/>
<dbReference type="Gene3D" id="1.10.287.470">
    <property type="entry name" value="Helix hairpin bin"/>
    <property type="match status" value="1"/>
</dbReference>
<evidence type="ECO:0000256" key="3">
    <source>
        <dbReference type="SAM" id="Coils"/>
    </source>
</evidence>
<dbReference type="GO" id="GO:0030313">
    <property type="term" value="C:cell envelope"/>
    <property type="evidence" value="ECO:0007669"/>
    <property type="project" value="UniProtKB-SubCell"/>
</dbReference>
<comment type="caution">
    <text evidence="4">The sequence shown here is derived from an EMBL/GenBank/DDBJ whole genome shotgun (WGS) entry which is preliminary data.</text>
</comment>
<dbReference type="Gene3D" id="2.40.420.20">
    <property type="match status" value="1"/>
</dbReference>
<evidence type="ECO:0000313" key="4">
    <source>
        <dbReference type="EMBL" id="GGO64450.1"/>
    </source>
</evidence>
<dbReference type="InterPro" id="IPR050465">
    <property type="entry name" value="UPF0194_transport"/>
</dbReference>
<protein>
    <submittedName>
        <fullName evidence="4">RND transporter MFP subunit</fullName>
    </submittedName>
</protein>
<dbReference type="EMBL" id="BMLS01000001">
    <property type="protein sequence ID" value="GGO64450.1"/>
    <property type="molecule type" value="Genomic_DNA"/>
</dbReference>
<dbReference type="RefSeq" id="WP_188689511.1">
    <property type="nucleotide sequence ID" value="NZ_BMLS01000001.1"/>
</dbReference>
<evidence type="ECO:0000256" key="2">
    <source>
        <dbReference type="ARBA" id="ARBA00023054"/>
    </source>
</evidence>
<keyword evidence="2 3" id="KW-0175">Coiled coil</keyword>
<dbReference type="Gene3D" id="2.40.30.170">
    <property type="match status" value="1"/>
</dbReference>
<sequence length="417" mass="45569">MIRDTSGQDKVVEHSMTQRWRKPLAVAAALAVSVGSLVWLSSRDVGQSVDASRLVVAKVERGTLVRDVAATGHIVAANAPILYSPQSGHVRLLAQPGDQVEVEQVVAEVTSPELANSLQQQQAVLASLQGELEGRRLDARAQELALTRTLELAKVDLDAAQREERRAQKSMQKQLISQRDFDQAIDELARAKLNYRLAGQEVQIAKDTLAFELKSAGIAIERQQLVVQELERQVDSLAIRAPVTGIVGNHLVEQMAAVSQSQPLITLVDLSAFEAELQVPESYADELGLGMDVELQLAGMNLQGQLKAISPEVRDRQVTTRVRLAAQPQGLRQNQRLSARILLENRPDTLMVKRGAFLQSGGSLSYRVDGETAYRTAIQTGVSSISHVEVLSGVKEGDTLIISSLDTFENQDKVMLR</sequence>
<keyword evidence="5" id="KW-1185">Reference proteome</keyword>
<comment type="subcellular location">
    <subcellularLocation>
        <location evidence="1">Cell envelope</location>
    </subcellularLocation>
</comment>
<feature type="coiled-coil region" evidence="3">
    <location>
        <begin position="213"/>
        <end position="240"/>
    </location>
</feature>
<proteinExistence type="predicted"/>
<dbReference type="Proteomes" id="UP000606935">
    <property type="component" value="Unassembled WGS sequence"/>
</dbReference>
<accession>A0A918DHI7</accession>
<reference evidence="4" key="1">
    <citation type="journal article" date="2014" name="Int. J. Syst. Evol. Microbiol.">
        <title>Complete genome sequence of Corynebacterium casei LMG S-19264T (=DSM 44701T), isolated from a smear-ripened cheese.</title>
        <authorList>
            <consortium name="US DOE Joint Genome Institute (JGI-PGF)"/>
            <person name="Walter F."/>
            <person name="Albersmeier A."/>
            <person name="Kalinowski J."/>
            <person name="Ruckert C."/>
        </authorList>
    </citation>
    <scope>NUCLEOTIDE SEQUENCE</scope>
    <source>
        <strain evidence="4">CGMCC 1.7086</strain>
    </source>
</reference>
<gene>
    <name evidence="4" type="ORF">GCM10010982_03910</name>
</gene>
<dbReference type="PANTHER" id="PTHR32347:SF14">
    <property type="entry name" value="EFFLUX SYSTEM COMPONENT YKNX-RELATED"/>
    <property type="match status" value="1"/>
</dbReference>
<dbReference type="Gene3D" id="2.40.50.100">
    <property type="match status" value="1"/>
</dbReference>
<evidence type="ECO:0000256" key="1">
    <source>
        <dbReference type="ARBA" id="ARBA00004196"/>
    </source>
</evidence>
<dbReference type="PANTHER" id="PTHR32347">
    <property type="entry name" value="EFFLUX SYSTEM COMPONENT YKNX-RELATED"/>
    <property type="match status" value="1"/>
</dbReference>
<organism evidence="4 5">
    <name type="scientific">Bowmanella pacifica</name>
    <dbReference type="NCBI Taxonomy" id="502051"/>
    <lineage>
        <taxon>Bacteria</taxon>
        <taxon>Pseudomonadati</taxon>
        <taxon>Pseudomonadota</taxon>
        <taxon>Gammaproteobacteria</taxon>
        <taxon>Alteromonadales</taxon>
        <taxon>Alteromonadaceae</taxon>
        <taxon>Bowmanella</taxon>
    </lineage>
</organism>
<evidence type="ECO:0000313" key="5">
    <source>
        <dbReference type="Proteomes" id="UP000606935"/>
    </source>
</evidence>
<name>A0A918DHI7_9ALTE</name>
<reference evidence="4" key="2">
    <citation type="submission" date="2020-09" db="EMBL/GenBank/DDBJ databases">
        <authorList>
            <person name="Sun Q."/>
            <person name="Zhou Y."/>
        </authorList>
    </citation>
    <scope>NUCLEOTIDE SEQUENCE</scope>
    <source>
        <strain evidence="4">CGMCC 1.7086</strain>
    </source>
</reference>